<feature type="domain" description="Pecanex C-terminal" evidence="8">
    <location>
        <begin position="1650"/>
        <end position="1781"/>
    </location>
</feature>
<gene>
    <name evidence="9" type="ORF">SK128_019025</name>
</gene>
<sequence>MSQVPAGGKELNISVIEERSNSCDTNSGSCCSVNSEGETDEEGPNKGSHSPLLTRHQSLEGKTSGGRRAHSGNARLAPTSRNSGRAYQPLVFRSSSAISKFREKTKVEGEKVCTLTFENIYADDDSSDTLSVVKISSSSDETLSSIADQLSLHRQSLNNLDCDTNSKCTGNGNCDEVRSEKEKHVESSENFRKRSGEEEVVDVTDPPTLETASIPQYTGDEPLVVSDIVKSNFVKNSQEVLVSDNLESRSSSPGLDWLFSHSDSDSEFADVARVPGERNENRRHSSQRSDDDSWNMIRSSPESPSEPCAVALPHSVSHAGSSSHGAIPKKRRQGVVVEELDSNNGGEKGSRDASVTMEVRRLLLDILNSSLRDPQQCHLDIQKLVVLKQRLEQESGIGEGVHNHQSSLPTVSVSESTGQMSEVGKKSKEHQLYRKPAVRRRRHVAGSAASPPTSPSDPSDLSSLLTTTTSLTTTPSPSFPDSHRNHQSQQSTPFPTRAGDGESDEEGNLNKLTPDKRLNGGGTSPFAGETTLGESGPPISALSLSSPGTHLASSHEDTSDGAVHCFQDERGNWFTYTFNDRGVSTATSVVPVSENKVLTKLLRRTGSNFQGPSPSSNVGGGHSAPGGLSRGDGSLSSSSMSLCSGLTVILDNPFPPPSLPSAWPDLCKGSPALASPISDPACSSSSVVPVTSTVRIRGSSLPVSTCVSNLRDPERSNQDGPNDPEPIPRVIVGSRGVRDQLLSSETRHLQLLSIGATHSPFQLLTNALFERRRSSNRPGTAAGSVITSEAFENISLSHGLDIDVDLGLSANKLKFPVAAPQTLQYYKFKLCGNKSVKVKFDRLFLLALLDRNITFLENFVCILLAILVSALGCVVLYNDFYKELNVLIFCIVMASCQYSLFKSVQPDAASPTHGYNRIVLYSRPVYFILCCSVILLLQVFIDSVHLVPFIIFGIDFTNREMLVHLRDFFLLFILFFPLIFSLGLLPQVNTFLMYLLEQTDIHVFGGNATTSLTSALYCIGRSLLTVVFLFGFAYGGLHENAVPKTQHILYSIFCGLIVAFSYHLSRSASDPTTLWRLIQQHMWPEELRREPGTNNPQPPKEADELTDPLPEKLRNTVHSRLVHDAIVCTVIAVVVFAVHSSTVFTVLLDGENPDLFTALWIFATLFGFVNHYVIPQLRKQLPWLCVAHPVCRTHEYSQFEVYDAAKIMWFEKIYVWLCIIEKNVVYPILFLCALTKDAPKLTKKFGVNAGTLITVICGVKCLRSVYSQPQSQYLILAFAKLFFSYDFSGMSESFLVDYFIMGIIFSRVFEFLLKMQFIVTYIAPWQITWGSAFHAFAQPFSVPHSAMLFVQAAVSAVLSTPLNPILGSAIFITSYIRPIKFWERDYNTKRVDHSNTRLSSHLERNPGSDDNNLNSIFYEHLTRSLQHSLCGDLQMGRWGAASQGDCFVLASDYLNCLVHIIELGNGLVTFQMRGLEFRGTYCQQREVEAISEGVEEDAGCCCCEPGHLPHLLSANAAFNQRWLAWEVTATKYVLEGYSISDNSAASMLQIFELRKILITYYVKSIIFYVVRSAKLKEWLSNSEIEVALSHTRDKKFVDLDPIFNLNIDEDYDFKESGITRSSFCNIYHEWIVYCMTRRESAGGEQVTIESGRDSHLISLCLALSLLGRRALGAASHNAMSSVDFFLHGLHALFKGDFRITSMRDEWVFTDMELLRRVVAPGVRMSLKLHQDHFMLPDEYDNLESLYNAILEHEAQLVISHEGDPTWRNAVLSGKPSLLALR</sequence>
<evidence type="ECO:0000313" key="9">
    <source>
        <dbReference type="EMBL" id="KAK7081632.1"/>
    </source>
</evidence>
<proteinExistence type="inferred from homology"/>
<feature type="region of interest" description="Disordered" evidence="7">
    <location>
        <begin position="705"/>
        <end position="729"/>
    </location>
</feature>
<dbReference type="Pfam" id="PF05041">
    <property type="entry name" value="Pecanex_C"/>
    <property type="match status" value="1"/>
</dbReference>
<feature type="compositionally biased region" description="Basic and acidic residues" evidence="7">
    <location>
        <begin position="275"/>
        <end position="291"/>
    </location>
</feature>
<keyword evidence="10" id="KW-1185">Reference proteome</keyword>
<dbReference type="PANTHER" id="PTHR12372">
    <property type="entry name" value="PECANEX"/>
    <property type="match status" value="1"/>
</dbReference>
<feature type="compositionally biased region" description="Basic and acidic residues" evidence="7">
    <location>
        <begin position="186"/>
        <end position="197"/>
    </location>
</feature>
<feature type="compositionally biased region" description="Polar residues" evidence="7">
    <location>
        <begin position="542"/>
        <end position="552"/>
    </location>
</feature>
<reference evidence="9 10" key="1">
    <citation type="submission" date="2023-11" db="EMBL/GenBank/DDBJ databases">
        <title>Halocaridina rubra genome assembly.</title>
        <authorList>
            <person name="Smith C."/>
        </authorList>
    </citation>
    <scope>NUCLEOTIDE SEQUENCE [LARGE SCALE GENOMIC DNA]</scope>
    <source>
        <strain evidence="9">EP-1</strain>
        <tissue evidence="9">Whole</tissue>
    </source>
</reference>
<evidence type="ECO:0000256" key="1">
    <source>
        <dbReference type="ARBA" id="ARBA00004141"/>
    </source>
</evidence>
<feature type="compositionally biased region" description="Polar residues" evidence="7">
    <location>
        <begin position="22"/>
        <end position="36"/>
    </location>
</feature>
<feature type="compositionally biased region" description="Gly residues" evidence="7">
    <location>
        <begin position="618"/>
        <end position="630"/>
    </location>
</feature>
<comment type="subcellular location">
    <subcellularLocation>
        <location evidence="1 6">Membrane</location>
        <topology evidence="1 6">Multi-pass membrane protein</topology>
    </subcellularLocation>
</comment>
<feature type="transmembrane region" description="Helical" evidence="6">
    <location>
        <begin position="925"/>
        <end position="956"/>
    </location>
</feature>
<feature type="compositionally biased region" description="Low complexity" evidence="7">
    <location>
        <begin position="456"/>
        <end position="480"/>
    </location>
</feature>
<evidence type="ECO:0000256" key="7">
    <source>
        <dbReference type="SAM" id="MobiDB-lite"/>
    </source>
</evidence>
<feature type="region of interest" description="Disordered" evidence="7">
    <location>
        <begin position="1087"/>
        <end position="1108"/>
    </location>
</feature>
<keyword evidence="4 6" id="KW-1133">Transmembrane helix</keyword>
<evidence type="ECO:0000256" key="5">
    <source>
        <dbReference type="ARBA" id="ARBA00023136"/>
    </source>
</evidence>
<dbReference type="GO" id="GO:0007029">
    <property type="term" value="P:endoplasmic reticulum organization"/>
    <property type="evidence" value="ECO:0007669"/>
    <property type="project" value="TreeGrafter"/>
</dbReference>
<feature type="compositionally biased region" description="Polar residues" evidence="7">
    <location>
        <begin position="605"/>
        <end position="617"/>
    </location>
</feature>
<feature type="region of interest" description="Disordered" evidence="7">
    <location>
        <begin position="605"/>
        <end position="635"/>
    </location>
</feature>
<evidence type="ECO:0000256" key="6">
    <source>
        <dbReference type="RuleBase" id="RU367089"/>
    </source>
</evidence>
<feature type="compositionally biased region" description="Polar residues" evidence="7">
    <location>
        <begin position="403"/>
        <end position="420"/>
    </location>
</feature>
<feature type="transmembrane region" description="Helical" evidence="6">
    <location>
        <begin position="968"/>
        <end position="994"/>
    </location>
</feature>
<feature type="transmembrane region" description="Helical" evidence="6">
    <location>
        <begin position="1121"/>
        <end position="1148"/>
    </location>
</feature>
<dbReference type="Proteomes" id="UP001381693">
    <property type="component" value="Unassembled WGS sequence"/>
</dbReference>
<evidence type="ECO:0000256" key="2">
    <source>
        <dbReference type="ARBA" id="ARBA00010170"/>
    </source>
</evidence>
<feature type="compositionally biased region" description="Basic and acidic residues" evidence="7">
    <location>
        <begin position="423"/>
        <end position="432"/>
    </location>
</feature>
<feature type="region of interest" description="Disordered" evidence="7">
    <location>
        <begin position="397"/>
        <end position="558"/>
    </location>
</feature>
<evidence type="ECO:0000256" key="3">
    <source>
        <dbReference type="ARBA" id="ARBA00022692"/>
    </source>
</evidence>
<keyword evidence="3 6" id="KW-0812">Transmembrane</keyword>
<feature type="region of interest" description="Disordered" evidence="7">
    <location>
        <begin position="186"/>
        <end position="214"/>
    </location>
</feature>
<feature type="transmembrane region" description="Helical" evidence="6">
    <location>
        <begin position="1349"/>
        <end position="1376"/>
    </location>
</feature>
<evidence type="ECO:0000313" key="10">
    <source>
        <dbReference type="Proteomes" id="UP001381693"/>
    </source>
</evidence>
<evidence type="ECO:0000259" key="8">
    <source>
        <dbReference type="Pfam" id="PF05041"/>
    </source>
</evidence>
<feature type="transmembrane region" description="Helical" evidence="6">
    <location>
        <begin position="884"/>
        <end position="901"/>
    </location>
</feature>
<dbReference type="InterPro" id="IPR007735">
    <property type="entry name" value="Pecanex_C"/>
</dbReference>
<dbReference type="EMBL" id="JAXCGZ010004608">
    <property type="protein sequence ID" value="KAK7081632.1"/>
    <property type="molecule type" value="Genomic_DNA"/>
</dbReference>
<feature type="transmembrane region" description="Helical" evidence="6">
    <location>
        <begin position="1245"/>
        <end position="1265"/>
    </location>
</feature>
<feature type="transmembrane region" description="Helical" evidence="6">
    <location>
        <begin position="1047"/>
        <end position="1065"/>
    </location>
</feature>
<comment type="caution">
    <text evidence="9">The sequence shown here is derived from an EMBL/GenBank/DDBJ whole genome shotgun (WGS) entry which is preliminary data.</text>
</comment>
<feature type="region of interest" description="Disordered" evidence="7">
    <location>
        <begin position="18"/>
        <end position="88"/>
    </location>
</feature>
<dbReference type="GO" id="GO:0016020">
    <property type="term" value="C:membrane"/>
    <property type="evidence" value="ECO:0007669"/>
    <property type="project" value="UniProtKB-SubCell"/>
</dbReference>
<evidence type="ECO:0000256" key="4">
    <source>
        <dbReference type="ARBA" id="ARBA00022989"/>
    </source>
</evidence>
<protein>
    <recommendedName>
        <fullName evidence="6">Pecanex-like protein</fullName>
    </recommendedName>
</protein>
<feature type="region of interest" description="Disordered" evidence="7">
    <location>
        <begin position="268"/>
        <end position="310"/>
    </location>
</feature>
<keyword evidence="5 6" id="KW-0472">Membrane</keyword>
<dbReference type="PANTHER" id="PTHR12372:SF7">
    <property type="entry name" value="PROTEIN PECANEX"/>
    <property type="match status" value="1"/>
</dbReference>
<organism evidence="9 10">
    <name type="scientific">Halocaridina rubra</name>
    <name type="common">Hawaiian red shrimp</name>
    <dbReference type="NCBI Taxonomy" id="373956"/>
    <lineage>
        <taxon>Eukaryota</taxon>
        <taxon>Metazoa</taxon>
        <taxon>Ecdysozoa</taxon>
        <taxon>Arthropoda</taxon>
        <taxon>Crustacea</taxon>
        <taxon>Multicrustacea</taxon>
        <taxon>Malacostraca</taxon>
        <taxon>Eumalacostraca</taxon>
        <taxon>Eucarida</taxon>
        <taxon>Decapoda</taxon>
        <taxon>Pleocyemata</taxon>
        <taxon>Caridea</taxon>
        <taxon>Atyoidea</taxon>
        <taxon>Atyidae</taxon>
        <taxon>Halocaridina</taxon>
    </lineage>
</organism>
<dbReference type="InterPro" id="IPR039797">
    <property type="entry name" value="Pecanex"/>
</dbReference>
<feature type="transmembrane region" description="Helical" evidence="6">
    <location>
        <begin position="855"/>
        <end position="877"/>
    </location>
</feature>
<feature type="transmembrane region" description="Helical" evidence="6">
    <location>
        <begin position="1014"/>
        <end position="1035"/>
    </location>
</feature>
<feature type="transmembrane region" description="Helical" evidence="6">
    <location>
        <begin position="1155"/>
        <end position="1174"/>
    </location>
</feature>
<name>A0AAN8XDY6_HALRR</name>
<feature type="transmembrane region" description="Helical" evidence="6">
    <location>
        <begin position="1213"/>
        <end position="1233"/>
    </location>
</feature>
<accession>A0AAN8XDY6</accession>
<comment type="similarity">
    <text evidence="2 6">Belongs to the pecanex family.</text>
</comment>
<dbReference type="GO" id="GO:0005783">
    <property type="term" value="C:endoplasmic reticulum"/>
    <property type="evidence" value="ECO:0007669"/>
    <property type="project" value="TreeGrafter"/>
</dbReference>
<feature type="transmembrane region" description="Helical" evidence="6">
    <location>
        <begin position="1285"/>
        <end position="1305"/>
    </location>
</feature>